<dbReference type="Pfam" id="PF01120">
    <property type="entry name" value="Alpha_L_fucos"/>
    <property type="match status" value="1"/>
</dbReference>
<feature type="domain" description="Glycoside hydrolase family 29 N-terminal" evidence="7">
    <location>
        <begin position="20"/>
        <end position="380"/>
    </location>
</feature>
<name>A0A1M6QVE4_9FIRM</name>
<evidence type="ECO:0000256" key="3">
    <source>
        <dbReference type="ARBA" id="ARBA00012662"/>
    </source>
</evidence>
<dbReference type="Pfam" id="PF16757">
    <property type="entry name" value="Fucosidase_C"/>
    <property type="match status" value="1"/>
</dbReference>
<comment type="similarity">
    <text evidence="2">Belongs to the glycosyl hydrolase 29 family.</text>
</comment>
<dbReference type="InterPro" id="IPR057739">
    <property type="entry name" value="Glyco_hydro_29_N"/>
</dbReference>
<evidence type="ECO:0000256" key="1">
    <source>
        <dbReference type="ARBA" id="ARBA00004071"/>
    </source>
</evidence>
<sequence length="499" mass="58139">MPEVKIMDDQEVKDYLENIEAVIKKGPYLDSWDSLQQFKTPEWFLGSKFGIFLHWGLYSIPAFNNEWYPRNMYIQGTEEFEHHIKTFGPQKEFGYKDFIPLFQAESFNPKEWAEIIKEAGAKYVFPVAEHHDGFQMYKSRISHFNAYEMGPKRDLLGELKEAFEESGIHFCTSSHRAEHWFFLGHGKEFDSDIKEPLVRGDFYWPSREEGNHQDLTSKPYPTTEYLEDWLIRTCEIIDEYKPKILYFDWWIQHEAFKPYLKKVAAYYYNRGAEWGEKVAICYKHDAFMFGTGILEVERGKFADVKPYPWQTDTAIAKNSWCYTDTLEYKTAKDIILNLVDIISKNGNMLLNVGPKADGTFAEEDIRILKEIGSWLKINGEAVYDSKVFRKAGEGPTKETEGQFTDNQAKEYTAEDIRFTVNKDSIYAFVLNYPENGEVTIRSLAESKDQNVPEFHGMIEKVSVLGSDEVPEWKVDYEGLHLKTNTVHSPNPVVVKIQVK</sequence>
<keyword evidence="10" id="KW-1185">Reference proteome</keyword>
<evidence type="ECO:0000259" key="7">
    <source>
        <dbReference type="Pfam" id="PF01120"/>
    </source>
</evidence>
<reference evidence="9 10" key="1">
    <citation type="submission" date="2016-11" db="EMBL/GenBank/DDBJ databases">
        <authorList>
            <person name="Jaros S."/>
            <person name="Januszkiewicz K."/>
            <person name="Wedrychowicz H."/>
        </authorList>
    </citation>
    <scope>NUCLEOTIDE SEQUENCE [LARGE SCALE GENOMIC DNA]</scope>
    <source>
        <strain evidence="9 10">DSM 15929</strain>
    </source>
</reference>
<dbReference type="SMART" id="SM00812">
    <property type="entry name" value="Alpha_L_fucos"/>
    <property type="match status" value="1"/>
</dbReference>
<organism evidence="9 10">
    <name type="scientific">Anaerocolumna jejuensis DSM 15929</name>
    <dbReference type="NCBI Taxonomy" id="1121322"/>
    <lineage>
        <taxon>Bacteria</taxon>
        <taxon>Bacillati</taxon>
        <taxon>Bacillota</taxon>
        <taxon>Clostridia</taxon>
        <taxon>Lachnospirales</taxon>
        <taxon>Lachnospiraceae</taxon>
        <taxon>Anaerocolumna</taxon>
    </lineage>
</organism>
<evidence type="ECO:0000259" key="8">
    <source>
        <dbReference type="Pfam" id="PF16757"/>
    </source>
</evidence>
<accession>A0A1M6QVE4</accession>
<dbReference type="InterPro" id="IPR017853">
    <property type="entry name" value="GH"/>
</dbReference>
<dbReference type="Gene3D" id="3.20.20.80">
    <property type="entry name" value="Glycosidases"/>
    <property type="match status" value="1"/>
</dbReference>
<evidence type="ECO:0000313" key="9">
    <source>
        <dbReference type="EMBL" id="SHK24176.1"/>
    </source>
</evidence>
<proteinExistence type="inferred from homology"/>
<dbReference type="PRINTS" id="PR00741">
    <property type="entry name" value="GLHYDRLASE29"/>
</dbReference>
<dbReference type="Proteomes" id="UP000184386">
    <property type="component" value="Unassembled WGS sequence"/>
</dbReference>
<evidence type="ECO:0000256" key="2">
    <source>
        <dbReference type="ARBA" id="ARBA00007951"/>
    </source>
</evidence>
<dbReference type="EC" id="3.2.1.51" evidence="3"/>
<dbReference type="STRING" id="1121322.SAMN02745136_02051"/>
<dbReference type="InterPro" id="IPR031919">
    <property type="entry name" value="Fucosidase_C"/>
</dbReference>
<dbReference type="InterPro" id="IPR016286">
    <property type="entry name" value="FUC_metazoa-typ"/>
</dbReference>
<dbReference type="GO" id="GO:0005764">
    <property type="term" value="C:lysosome"/>
    <property type="evidence" value="ECO:0007669"/>
    <property type="project" value="TreeGrafter"/>
</dbReference>
<comment type="function">
    <text evidence="1">Alpha-L-fucosidase is responsible for hydrolyzing the alpha-1,6-linked fucose joined to the reducing-end N-acetylglucosamine of the carbohydrate moieties of glycoproteins.</text>
</comment>
<keyword evidence="4" id="KW-0732">Signal</keyword>
<evidence type="ECO:0000256" key="6">
    <source>
        <dbReference type="ARBA" id="ARBA00023295"/>
    </source>
</evidence>
<protein>
    <recommendedName>
        <fullName evidence="3">alpha-L-fucosidase</fullName>
        <ecNumber evidence="3">3.2.1.51</ecNumber>
    </recommendedName>
</protein>
<dbReference type="PANTHER" id="PTHR10030">
    <property type="entry name" value="ALPHA-L-FUCOSIDASE"/>
    <property type="match status" value="1"/>
</dbReference>
<evidence type="ECO:0000256" key="4">
    <source>
        <dbReference type="ARBA" id="ARBA00022729"/>
    </source>
</evidence>
<dbReference type="InterPro" id="IPR000933">
    <property type="entry name" value="Glyco_hydro_29"/>
</dbReference>
<dbReference type="PANTHER" id="PTHR10030:SF37">
    <property type="entry name" value="ALPHA-L-FUCOSIDASE-RELATED"/>
    <property type="match status" value="1"/>
</dbReference>
<feature type="domain" description="Alpha-L-fucosidase C-terminal" evidence="8">
    <location>
        <begin position="410"/>
        <end position="484"/>
    </location>
</feature>
<keyword evidence="5" id="KW-0378">Hydrolase</keyword>
<dbReference type="GO" id="GO:0004560">
    <property type="term" value="F:alpha-L-fucosidase activity"/>
    <property type="evidence" value="ECO:0007669"/>
    <property type="project" value="InterPro"/>
</dbReference>
<evidence type="ECO:0000313" key="10">
    <source>
        <dbReference type="Proteomes" id="UP000184386"/>
    </source>
</evidence>
<evidence type="ECO:0000256" key="5">
    <source>
        <dbReference type="ARBA" id="ARBA00022801"/>
    </source>
</evidence>
<gene>
    <name evidence="9" type="ORF">SAMN02745136_02051</name>
</gene>
<dbReference type="RefSeq" id="WP_242962451.1">
    <property type="nucleotide sequence ID" value="NZ_FRAC01000010.1"/>
</dbReference>
<dbReference type="InterPro" id="IPR013780">
    <property type="entry name" value="Glyco_hydro_b"/>
</dbReference>
<dbReference type="Gene3D" id="2.60.40.1180">
    <property type="entry name" value="Golgi alpha-mannosidase II"/>
    <property type="match status" value="1"/>
</dbReference>
<dbReference type="SUPFAM" id="SSF51445">
    <property type="entry name" value="(Trans)glycosidases"/>
    <property type="match status" value="1"/>
</dbReference>
<dbReference type="AlphaFoldDB" id="A0A1M6QVE4"/>
<dbReference type="GO" id="GO:0006004">
    <property type="term" value="P:fucose metabolic process"/>
    <property type="evidence" value="ECO:0007669"/>
    <property type="project" value="InterPro"/>
</dbReference>
<dbReference type="PIRSF" id="PIRSF001092">
    <property type="entry name" value="Alpha-L-fucosidase"/>
    <property type="match status" value="1"/>
</dbReference>
<dbReference type="GO" id="GO:0016139">
    <property type="term" value="P:glycoside catabolic process"/>
    <property type="evidence" value="ECO:0007669"/>
    <property type="project" value="TreeGrafter"/>
</dbReference>
<dbReference type="EMBL" id="FRAC01000010">
    <property type="protein sequence ID" value="SHK24176.1"/>
    <property type="molecule type" value="Genomic_DNA"/>
</dbReference>
<keyword evidence="6" id="KW-0326">Glycosidase</keyword>